<comment type="cofactor">
    <cofactor evidence="1">
        <name>Mn(2+)</name>
        <dbReference type="ChEBI" id="CHEBI:29035"/>
    </cofactor>
</comment>
<dbReference type="SUPFAM" id="SSF52540">
    <property type="entry name" value="P-loop containing nucleoside triphosphate hydrolases"/>
    <property type="match status" value="1"/>
</dbReference>
<evidence type="ECO:0000259" key="24">
    <source>
        <dbReference type="PROSITE" id="PS51327"/>
    </source>
</evidence>
<dbReference type="GO" id="GO:0003723">
    <property type="term" value="F:RNA binding"/>
    <property type="evidence" value="ECO:0007669"/>
    <property type="project" value="UniProtKB-UniRule"/>
</dbReference>
<dbReference type="Pfam" id="PF24995">
    <property type="entry name" value="DSRM_2"/>
    <property type="match status" value="1"/>
</dbReference>
<feature type="domain" description="RNase III" evidence="20">
    <location>
        <begin position="1278"/>
        <end position="1441"/>
    </location>
</feature>
<protein>
    <recommendedName>
        <fullName evidence="3">Dicer-like protein 1</fullName>
    </recommendedName>
</protein>
<feature type="domain" description="PAZ" evidence="21">
    <location>
        <begin position="912"/>
        <end position="1045"/>
    </location>
</feature>
<keyword evidence="11" id="KW-0067">ATP-binding</keyword>
<feature type="compositionally biased region" description="Polar residues" evidence="18">
    <location>
        <begin position="40"/>
        <end position="50"/>
    </location>
</feature>
<keyword evidence="8" id="KW-0378">Hydrolase</keyword>
<sequence>MENGLPEQFIVPQKRATALISGTSSPDLSSRASSERTFDTEASPTTTVESAAQALGEDEEMNDGDASDKDSIVEEIGRGVKRFIFNKAAKSRKISEKRRADNAAFDLWIEQNRSSLVKRSRKAVTGDDTSAYALVQEFENRKIISTPREYQLELFEKAKTQNVIAVLDTGSGKTLIAALLLRWTLQNEVEARARGEGKRIAFFLVDKVALVFQQHAVLSCNLDYPIEKLCGEMVDGMDGIESMEFWTKLFDNNMAIVCTADILRACLHRSWIRIDQINLLIFDEAHHTKKEHPYASIIKDFYAKGRQPGERRPRILGMTASPVDSKIAPERAAAELEGLLYSQIVTVADPAVLQQTVCKPKKETKHMYKWTGNVTETDLLGALSALVAHHGFFRRTFQFARYASVELGPWCVDRYLQMVFEEETVESLEAKTLRDATVSKASADLFINEVRRARQIVENYLFSRPALNPSLLSDKVIQLANILRERYKDLDSNRRCIIFVDQRRTAKTLADLFQQPEMEIPGVRVGVLMGSGARGERQVSFRDQVLTILKFRRGELNCIFATSIAEEGLDIPDCNVIIRFDLYKTLIQYIQSRGRARQEGSEYIHMIERGNPDHLAMLEETKTAEQKLRDFCQAMPEDRKLKGIDFGPASFPSKGRQYIVGSTGAKLNYRESLVYLATFVAHLPHPPEVTLHAEYAIFPVSGGFQCEVMLPSVSPVTKAVGLIYPSKAMAKCSAAFEMCLQLVKGKYLDDHLLPVFTKQLPALRNARLAISSKKRAEYDMRIKPERWSRLGEPTELYLTALTLVNPDALGRPSKPLLLLTRQPIPDIAPFPLFWGTDRSSEVHCIPVPGPKEVNTRELECLTAVTLRVFNDVFSKLYEASPSELPYFIAPALKDHSFDFSSATYPSEVLDWETILFVSQNESLKYDFDAPNEFFHDKFVSDPYDGSRKFLIQGRRKDMKPTDPVPEGVVAPGHRAWLKQENRDIFNYSNSLWSKARSIITFHKDQPVVEAELLPIRRNILDENIVDEDMEAKRCFLILEPLRISPLPVDVVAMAYNFPAIIHRIESNLIALDACNLMGLPNIRPNLALEAFTKDSDNSDEHDAEKINFQGGMGNNYERLEFLGDCFLKMATTIAIFTQVLDLNEFHLHCERMALLCNQNLFNKALEVKLEEFVRSMAFNRRTWYPEGLTLKKGKRTEARRRHALGDKSIADVCEALIGAAYLTTYQEGRFDFDMAVQAVTAVVKDEKHTMKKWAQYYETYKKPGWQTERPNATQLDMAEKFYDRLGYKFKYPALLRSAFHHPSYPSQYENLPSYQRLEFLGDSLFDMVCIDYIFHRYPGADPQWLTEHKMAMVSNQFLGCLAFYLGFHRSILANSAPVLSDIANYAAEMEEALRVAKEEAVREGKAEADFKRNFWVNCSRPPKALPDVLEAYIGAIFVDSEFKFGVVQTFFDQHVKPWFEDMRIYDTYANNHHPVNQIKEMMQSKFFCSDWRMLTKLTPIGNGNGDTVDDILGGSGTRSQQVVCGVMVHGRMLAHVISESSRYAKPAAAKKAVSILEGLDFDTFRGSYGCDCMVDGDTSHLEEAVGPLI</sequence>
<evidence type="ECO:0000256" key="6">
    <source>
        <dbReference type="ARBA" id="ARBA00022737"/>
    </source>
</evidence>
<keyword evidence="10" id="KW-0862">Zinc</keyword>
<evidence type="ECO:0000256" key="1">
    <source>
        <dbReference type="ARBA" id="ARBA00001936"/>
    </source>
</evidence>
<dbReference type="InterPro" id="IPR014001">
    <property type="entry name" value="Helicase_ATP-bd"/>
</dbReference>
<keyword evidence="12" id="KW-0460">Magnesium</keyword>
<evidence type="ECO:0000256" key="7">
    <source>
        <dbReference type="ARBA" id="ARBA00022741"/>
    </source>
</evidence>
<dbReference type="PROSITE" id="PS00517">
    <property type="entry name" value="RNASE_3_1"/>
    <property type="match status" value="1"/>
</dbReference>
<dbReference type="Pfam" id="PF00636">
    <property type="entry name" value="Ribonuclease_3"/>
    <property type="match status" value="2"/>
</dbReference>
<dbReference type="InterPro" id="IPR027417">
    <property type="entry name" value="P-loop_NTPase"/>
</dbReference>
<evidence type="ECO:0000256" key="14">
    <source>
        <dbReference type="ARBA" id="ARBA00023118"/>
    </source>
</evidence>
<keyword evidence="6" id="KW-0677">Repeat</keyword>
<evidence type="ECO:0000256" key="12">
    <source>
        <dbReference type="ARBA" id="ARBA00022842"/>
    </source>
</evidence>
<dbReference type="GO" id="GO:0004386">
    <property type="term" value="F:helicase activity"/>
    <property type="evidence" value="ECO:0007669"/>
    <property type="project" value="UniProtKB-KW"/>
</dbReference>
<keyword evidence="9" id="KW-0347">Helicase</keyword>
<evidence type="ECO:0000256" key="9">
    <source>
        <dbReference type="ARBA" id="ARBA00022806"/>
    </source>
</evidence>
<dbReference type="PROSITE" id="PS50137">
    <property type="entry name" value="DS_RBD"/>
    <property type="match status" value="1"/>
</dbReference>
<gene>
    <name evidence="25" type="ORF">QBC34DRAFT_494171</name>
</gene>
<dbReference type="PROSITE" id="PS51194">
    <property type="entry name" value="HELICASE_CTER"/>
    <property type="match status" value="1"/>
</dbReference>
<keyword evidence="15" id="KW-0464">Manganese</keyword>
<dbReference type="InterPro" id="IPR003100">
    <property type="entry name" value="PAZ_dom"/>
</dbReference>
<dbReference type="GO" id="GO:0005524">
    <property type="term" value="F:ATP binding"/>
    <property type="evidence" value="ECO:0007669"/>
    <property type="project" value="UniProtKB-KW"/>
</dbReference>
<dbReference type="Pfam" id="PF00271">
    <property type="entry name" value="Helicase_C"/>
    <property type="match status" value="1"/>
</dbReference>
<evidence type="ECO:0000256" key="13">
    <source>
        <dbReference type="ARBA" id="ARBA00022884"/>
    </source>
</evidence>
<dbReference type="Proteomes" id="UP001321760">
    <property type="component" value="Unassembled WGS sequence"/>
</dbReference>
<evidence type="ECO:0000256" key="8">
    <source>
        <dbReference type="ARBA" id="ARBA00022801"/>
    </source>
</evidence>
<dbReference type="InterPro" id="IPR001650">
    <property type="entry name" value="Helicase_C-like"/>
</dbReference>
<dbReference type="GO" id="GO:0005737">
    <property type="term" value="C:cytoplasm"/>
    <property type="evidence" value="ECO:0007669"/>
    <property type="project" value="TreeGrafter"/>
</dbReference>
<organism evidence="25 26">
    <name type="scientific">Podospora aff. communis PSN243</name>
    <dbReference type="NCBI Taxonomy" id="3040156"/>
    <lineage>
        <taxon>Eukaryota</taxon>
        <taxon>Fungi</taxon>
        <taxon>Dikarya</taxon>
        <taxon>Ascomycota</taxon>
        <taxon>Pezizomycotina</taxon>
        <taxon>Sordariomycetes</taxon>
        <taxon>Sordariomycetidae</taxon>
        <taxon>Sordariales</taxon>
        <taxon>Podosporaceae</taxon>
        <taxon>Podospora</taxon>
    </lineage>
</organism>
<evidence type="ECO:0000259" key="23">
    <source>
        <dbReference type="PROSITE" id="PS51194"/>
    </source>
</evidence>
<dbReference type="FunFam" id="1.10.1520.10:FF:000015">
    <property type="entry name" value="Dicer-like protein 1"/>
    <property type="match status" value="1"/>
</dbReference>
<dbReference type="SMART" id="SM00487">
    <property type="entry name" value="DEXDc"/>
    <property type="match status" value="1"/>
</dbReference>
<evidence type="ECO:0000259" key="19">
    <source>
        <dbReference type="PROSITE" id="PS50137"/>
    </source>
</evidence>
<evidence type="ECO:0000256" key="17">
    <source>
        <dbReference type="PROSITE-ProRule" id="PRU00657"/>
    </source>
</evidence>
<comment type="caution">
    <text evidence="25">The sequence shown here is derived from an EMBL/GenBank/DDBJ whole genome shotgun (WGS) entry which is preliminary data.</text>
</comment>
<feature type="region of interest" description="Disordered" evidence="18">
    <location>
        <begin position="16"/>
        <end position="68"/>
    </location>
</feature>
<evidence type="ECO:0000256" key="5">
    <source>
        <dbReference type="ARBA" id="ARBA00022723"/>
    </source>
</evidence>
<dbReference type="SUPFAM" id="SSF69065">
    <property type="entry name" value="RNase III domain-like"/>
    <property type="match status" value="2"/>
</dbReference>
<evidence type="ECO:0000256" key="3">
    <source>
        <dbReference type="ARBA" id="ARBA00020797"/>
    </source>
</evidence>
<evidence type="ECO:0000313" key="26">
    <source>
        <dbReference type="Proteomes" id="UP001321760"/>
    </source>
</evidence>
<dbReference type="CDD" id="cd18802">
    <property type="entry name" value="SF2_C_dicer"/>
    <property type="match status" value="1"/>
</dbReference>
<dbReference type="PROSITE" id="PS50821">
    <property type="entry name" value="PAZ"/>
    <property type="match status" value="1"/>
</dbReference>
<dbReference type="PROSITE" id="PS51327">
    <property type="entry name" value="DICER_DSRBF"/>
    <property type="match status" value="1"/>
</dbReference>
<feature type="domain" description="Helicase ATP-binding" evidence="22">
    <location>
        <begin position="154"/>
        <end position="340"/>
    </location>
</feature>
<evidence type="ECO:0000259" key="20">
    <source>
        <dbReference type="PROSITE" id="PS50142"/>
    </source>
</evidence>
<evidence type="ECO:0000259" key="21">
    <source>
        <dbReference type="PROSITE" id="PS50821"/>
    </source>
</evidence>
<feature type="domain" description="Helicase C-terminal" evidence="23">
    <location>
        <begin position="475"/>
        <end position="643"/>
    </location>
</feature>
<dbReference type="PROSITE" id="PS50142">
    <property type="entry name" value="RNASE_3_2"/>
    <property type="match status" value="2"/>
</dbReference>
<dbReference type="PROSITE" id="PS51192">
    <property type="entry name" value="HELICASE_ATP_BIND_1"/>
    <property type="match status" value="1"/>
</dbReference>
<dbReference type="CDD" id="cd18034">
    <property type="entry name" value="DEXHc_dicer"/>
    <property type="match status" value="1"/>
</dbReference>
<evidence type="ECO:0000256" key="15">
    <source>
        <dbReference type="ARBA" id="ARBA00023211"/>
    </source>
</evidence>
<dbReference type="Gene3D" id="1.10.1520.10">
    <property type="entry name" value="Ribonuclease III domain"/>
    <property type="match status" value="2"/>
</dbReference>
<keyword evidence="26" id="KW-1185">Reference proteome</keyword>
<feature type="compositionally biased region" description="Polar residues" evidence="18">
    <location>
        <begin position="20"/>
        <end position="32"/>
    </location>
</feature>
<reference evidence="25" key="2">
    <citation type="submission" date="2023-05" db="EMBL/GenBank/DDBJ databases">
        <authorList>
            <consortium name="Lawrence Berkeley National Laboratory"/>
            <person name="Steindorff A."/>
            <person name="Hensen N."/>
            <person name="Bonometti L."/>
            <person name="Westerberg I."/>
            <person name="Brannstrom I.O."/>
            <person name="Guillou S."/>
            <person name="Cros-Aarteil S."/>
            <person name="Calhoun S."/>
            <person name="Haridas S."/>
            <person name="Kuo A."/>
            <person name="Mondo S."/>
            <person name="Pangilinan J."/>
            <person name="Riley R."/>
            <person name="Labutti K."/>
            <person name="Andreopoulos B."/>
            <person name="Lipzen A."/>
            <person name="Chen C."/>
            <person name="Yanf M."/>
            <person name="Daum C."/>
            <person name="Ng V."/>
            <person name="Clum A."/>
            <person name="Ohm R."/>
            <person name="Martin F."/>
            <person name="Silar P."/>
            <person name="Natvig D."/>
            <person name="Lalanne C."/>
            <person name="Gautier V."/>
            <person name="Ament-Velasquez S.L."/>
            <person name="Kruys A."/>
            <person name="Hutchinson M.I."/>
            <person name="Powell A.J."/>
            <person name="Barry K."/>
            <person name="Miller A.N."/>
            <person name="Grigoriev I.V."/>
            <person name="Debuchy R."/>
            <person name="Gladieux P."/>
            <person name="Thoren M.H."/>
            <person name="Johannesson H."/>
        </authorList>
    </citation>
    <scope>NUCLEOTIDE SEQUENCE</scope>
    <source>
        <strain evidence="25">PSN243</strain>
    </source>
</reference>
<dbReference type="SMART" id="SM00490">
    <property type="entry name" value="HELICc"/>
    <property type="match status" value="1"/>
</dbReference>
<keyword evidence="5" id="KW-0479">Metal-binding</keyword>
<dbReference type="GO" id="GO:0051607">
    <property type="term" value="P:defense response to virus"/>
    <property type="evidence" value="ECO:0007669"/>
    <property type="project" value="UniProtKB-KW"/>
</dbReference>
<accession>A0AAV9GU34</accession>
<dbReference type="InterPro" id="IPR014720">
    <property type="entry name" value="dsRBD_dom"/>
</dbReference>
<feature type="domain" description="RNase III" evidence="20">
    <location>
        <begin position="1086"/>
        <end position="1225"/>
    </location>
</feature>
<comment type="similarity">
    <text evidence="16 17">Belongs to the helicase family. Dicer subfamily.</text>
</comment>
<comment type="cofactor">
    <cofactor evidence="2">
        <name>Mg(2+)</name>
        <dbReference type="ChEBI" id="CHEBI:18420"/>
    </cofactor>
</comment>
<keyword evidence="7" id="KW-0547">Nucleotide-binding</keyword>
<dbReference type="GO" id="GO:0050688">
    <property type="term" value="P:regulation of defense response to virus"/>
    <property type="evidence" value="ECO:0007669"/>
    <property type="project" value="UniProtKB-KW"/>
</dbReference>
<dbReference type="CDD" id="cd00593">
    <property type="entry name" value="RIBOc"/>
    <property type="match status" value="2"/>
</dbReference>
<proteinExistence type="inferred from homology"/>
<dbReference type="InterPro" id="IPR005034">
    <property type="entry name" value="Dicer_dimerisation"/>
</dbReference>
<reference evidence="25" key="1">
    <citation type="journal article" date="2023" name="Mol. Phylogenet. Evol.">
        <title>Genome-scale phylogeny and comparative genomics of the fungal order Sordariales.</title>
        <authorList>
            <person name="Hensen N."/>
            <person name="Bonometti L."/>
            <person name="Westerberg I."/>
            <person name="Brannstrom I.O."/>
            <person name="Guillou S."/>
            <person name="Cros-Aarteil S."/>
            <person name="Calhoun S."/>
            <person name="Haridas S."/>
            <person name="Kuo A."/>
            <person name="Mondo S."/>
            <person name="Pangilinan J."/>
            <person name="Riley R."/>
            <person name="LaButti K."/>
            <person name="Andreopoulos B."/>
            <person name="Lipzen A."/>
            <person name="Chen C."/>
            <person name="Yan M."/>
            <person name="Daum C."/>
            <person name="Ng V."/>
            <person name="Clum A."/>
            <person name="Steindorff A."/>
            <person name="Ohm R.A."/>
            <person name="Martin F."/>
            <person name="Silar P."/>
            <person name="Natvig D.O."/>
            <person name="Lalanne C."/>
            <person name="Gautier V."/>
            <person name="Ament-Velasquez S.L."/>
            <person name="Kruys A."/>
            <person name="Hutchinson M.I."/>
            <person name="Powell A.J."/>
            <person name="Barry K."/>
            <person name="Miller A.N."/>
            <person name="Grigoriev I.V."/>
            <person name="Debuchy R."/>
            <person name="Gladieux P."/>
            <person name="Hiltunen Thoren M."/>
            <person name="Johannesson H."/>
        </authorList>
    </citation>
    <scope>NUCLEOTIDE SEQUENCE</scope>
    <source>
        <strain evidence="25">PSN243</strain>
    </source>
</reference>
<evidence type="ECO:0000256" key="18">
    <source>
        <dbReference type="SAM" id="MobiDB-lite"/>
    </source>
</evidence>
<dbReference type="Gene3D" id="3.30.160.380">
    <property type="entry name" value="Dicer dimerisation domain"/>
    <property type="match status" value="1"/>
</dbReference>
<dbReference type="PANTHER" id="PTHR14950">
    <property type="entry name" value="DICER-RELATED"/>
    <property type="match status" value="1"/>
</dbReference>
<evidence type="ECO:0000256" key="4">
    <source>
        <dbReference type="ARBA" id="ARBA00022721"/>
    </source>
</evidence>
<dbReference type="PANTHER" id="PTHR14950:SF62">
    <property type="entry name" value="DICER-LIKE PROTEIN 1"/>
    <property type="match status" value="1"/>
</dbReference>
<dbReference type="GO" id="GO:0005634">
    <property type="term" value="C:nucleus"/>
    <property type="evidence" value="ECO:0007669"/>
    <property type="project" value="TreeGrafter"/>
</dbReference>
<dbReference type="InterPro" id="IPR011545">
    <property type="entry name" value="DEAD/DEAH_box_helicase_dom"/>
</dbReference>
<evidence type="ECO:0000259" key="22">
    <source>
        <dbReference type="PROSITE" id="PS51192"/>
    </source>
</evidence>
<dbReference type="GO" id="GO:0030422">
    <property type="term" value="P:siRNA processing"/>
    <property type="evidence" value="ECO:0007669"/>
    <property type="project" value="TreeGrafter"/>
</dbReference>
<dbReference type="EMBL" id="MU865934">
    <property type="protein sequence ID" value="KAK4450111.1"/>
    <property type="molecule type" value="Genomic_DNA"/>
</dbReference>
<keyword evidence="13 17" id="KW-0694">RNA-binding</keyword>
<evidence type="ECO:0000313" key="25">
    <source>
        <dbReference type="EMBL" id="KAK4450111.1"/>
    </source>
</evidence>
<dbReference type="SMART" id="SM00535">
    <property type="entry name" value="RIBOc"/>
    <property type="match status" value="2"/>
</dbReference>
<dbReference type="Pfam" id="PF03368">
    <property type="entry name" value="Dicer_dimer"/>
    <property type="match status" value="1"/>
</dbReference>
<dbReference type="InterPro" id="IPR038248">
    <property type="entry name" value="Dicer_dimer_sf"/>
</dbReference>
<keyword evidence="14" id="KW-0051">Antiviral defense</keyword>
<dbReference type="GO" id="GO:0004525">
    <property type="term" value="F:ribonuclease III activity"/>
    <property type="evidence" value="ECO:0007669"/>
    <property type="project" value="InterPro"/>
</dbReference>
<feature type="domain" description="DRBM" evidence="19">
    <location>
        <begin position="1473"/>
        <end position="1558"/>
    </location>
</feature>
<evidence type="ECO:0000256" key="10">
    <source>
        <dbReference type="ARBA" id="ARBA00022833"/>
    </source>
</evidence>
<feature type="domain" description="Dicer dsRNA-binding fold" evidence="24">
    <location>
        <begin position="672"/>
        <end position="762"/>
    </location>
</feature>
<keyword evidence="4" id="KW-0930">Antiviral protein</keyword>
<feature type="compositionally biased region" description="Acidic residues" evidence="18">
    <location>
        <begin position="56"/>
        <end position="65"/>
    </location>
</feature>
<dbReference type="InterPro" id="IPR056755">
    <property type="entry name" value="DSRM_2"/>
</dbReference>
<name>A0AAV9GU34_9PEZI</name>
<dbReference type="Gene3D" id="3.40.50.300">
    <property type="entry name" value="P-loop containing nucleotide triphosphate hydrolases"/>
    <property type="match status" value="2"/>
</dbReference>
<dbReference type="InterPro" id="IPR000999">
    <property type="entry name" value="RNase_III_dom"/>
</dbReference>
<dbReference type="GO" id="GO:0046872">
    <property type="term" value="F:metal ion binding"/>
    <property type="evidence" value="ECO:0007669"/>
    <property type="project" value="UniProtKB-KW"/>
</dbReference>
<evidence type="ECO:0000256" key="11">
    <source>
        <dbReference type="ARBA" id="ARBA00022840"/>
    </source>
</evidence>
<evidence type="ECO:0000256" key="16">
    <source>
        <dbReference type="ARBA" id="ARBA00035116"/>
    </source>
</evidence>
<dbReference type="InterPro" id="IPR036389">
    <property type="entry name" value="RNase_III_sf"/>
</dbReference>
<dbReference type="Pfam" id="PF00270">
    <property type="entry name" value="DEAD"/>
    <property type="match status" value="1"/>
</dbReference>
<evidence type="ECO:0000256" key="2">
    <source>
        <dbReference type="ARBA" id="ARBA00001946"/>
    </source>
</evidence>